<proteinExistence type="predicted"/>
<accession>A0A6H1ZZE5</accession>
<dbReference type="AlphaFoldDB" id="A0A6H1ZZE5"/>
<sequence>MGVADYSDIEQEIKEAPEPKTLPRGSEVKARIIGMKSGVSNKNDCQWYQPIMDVPSDPLVNEFNDFFWDLADRHKLDAKQAARSLTKFKNFAAAFDLDYSRLFDWENDLIGLEGWVILGVKKSDEYGDQNTISKYVTGQQSKRKNEDIPF</sequence>
<organism evidence="1">
    <name type="scientific">viral metagenome</name>
    <dbReference type="NCBI Taxonomy" id="1070528"/>
    <lineage>
        <taxon>unclassified sequences</taxon>
        <taxon>metagenomes</taxon>
        <taxon>organismal metagenomes</taxon>
    </lineage>
</organism>
<evidence type="ECO:0000313" key="1">
    <source>
        <dbReference type="EMBL" id="QJA52944.1"/>
    </source>
</evidence>
<gene>
    <name evidence="1" type="ORF">TM448A03090_0004</name>
</gene>
<dbReference type="EMBL" id="MT144380">
    <property type="protein sequence ID" value="QJA52944.1"/>
    <property type="molecule type" value="Genomic_DNA"/>
</dbReference>
<reference evidence="1" key="1">
    <citation type="submission" date="2020-03" db="EMBL/GenBank/DDBJ databases">
        <title>The deep terrestrial virosphere.</title>
        <authorList>
            <person name="Holmfeldt K."/>
            <person name="Nilsson E."/>
            <person name="Simone D."/>
            <person name="Lopez-Fernandez M."/>
            <person name="Wu X."/>
            <person name="de Brujin I."/>
            <person name="Lundin D."/>
            <person name="Andersson A."/>
            <person name="Bertilsson S."/>
            <person name="Dopson M."/>
        </authorList>
    </citation>
    <scope>NUCLEOTIDE SEQUENCE</scope>
    <source>
        <strain evidence="1">TM448A03090</strain>
    </source>
</reference>
<protein>
    <submittedName>
        <fullName evidence="1">Uncharacterized protein</fullName>
    </submittedName>
</protein>
<name>A0A6H1ZZE5_9ZZZZ</name>